<dbReference type="EMBL" id="AOSV01000029">
    <property type="protein sequence ID" value="EMG36582.1"/>
    <property type="molecule type" value="Genomic_DNA"/>
</dbReference>
<accession>M5PQH1</accession>
<protein>
    <submittedName>
        <fullName evidence="1">Uncharacterized protein</fullName>
    </submittedName>
</protein>
<gene>
    <name evidence="1" type="ORF">PCS_02594</name>
</gene>
<comment type="caution">
    <text evidence="1">The sequence shown here is derived from an EMBL/GenBank/DDBJ whole genome shotgun (WGS) entry which is preliminary data.</text>
</comment>
<proteinExistence type="predicted"/>
<evidence type="ECO:0000313" key="1">
    <source>
        <dbReference type="EMBL" id="EMG36582.1"/>
    </source>
</evidence>
<dbReference type="Proteomes" id="UP000011922">
    <property type="component" value="Unassembled WGS sequence"/>
</dbReference>
<dbReference type="AlphaFoldDB" id="M5PQH1"/>
<evidence type="ECO:0000313" key="2">
    <source>
        <dbReference type="Proteomes" id="UP000011922"/>
    </source>
</evidence>
<reference evidence="1 2" key="1">
    <citation type="journal article" date="2013" name="Genome Announc.">
        <title>Draft Genome Sequence for Desulfovibrio africanus Strain PCS.</title>
        <authorList>
            <person name="Brown S.D."/>
            <person name="Utturkar S.M."/>
            <person name="Arkin A.P."/>
            <person name="Deutschbauer A.M."/>
            <person name="Elias D.A."/>
            <person name="Hazen T.C."/>
            <person name="Chakraborty R."/>
        </authorList>
    </citation>
    <scope>NUCLEOTIDE SEQUENCE [LARGE SCALE GENOMIC DNA]</scope>
    <source>
        <strain evidence="1 2">PCS</strain>
    </source>
</reference>
<name>M5PQH1_DESAF</name>
<sequence length="73" mass="8598">MRKWGGLGVDLQLFQRMRIECYRFVDMLISDKLVSALRNLTCGNHKVGCYNMLSMLNMIFLQYMNSSMNILDR</sequence>
<organism evidence="1 2">
    <name type="scientific">Desulfocurvibacter africanus PCS</name>
    <dbReference type="NCBI Taxonomy" id="1262666"/>
    <lineage>
        <taxon>Bacteria</taxon>
        <taxon>Pseudomonadati</taxon>
        <taxon>Thermodesulfobacteriota</taxon>
        <taxon>Desulfovibrionia</taxon>
        <taxon>Desulfovibrionales</taxon>
        <taxon>Desulfovibrionaceae</taxon>
        <taxon>Desulfocurvibacter</taxon>
    </lineage>
</organism>
<dbReference type="PATRIC" id="fig|1262666.3.peg.2634"/>